<proteinExistence type="predicted"/>
<dbReference type="Gene3D" id="3.40.50.1820">
    <property type="entry name" value="alpha/beta hydrolase"/>
    <property type="match status" value="1"/>
</dbReference>
<feature type="domain" description="Carboxylesterase type B" evidence="1">
    <location>
        <begin position="10"/>
        <end position="100"/>
    </location>
</feature>
<evidence type="ECO:0000313" key="2">
    <source>
        <dbReference type="EMBL" id="MTD58534.1"/>
    </source>
</evidence>
<comment type="caution">
    <text evidence="2">The sequence shown here is derived from an EMBL/GenBank/DDBJ whole genome shotgun (WGS) entry which is preliminary data.</text>
</comment>
<accession>A0A6N7Z9X0</accession>
<protein>
    <submittedName>
        <fullName evidence="2">Carboxylesterase family protein</fullName>
    </submittedName>
</protein>
<dbReference type="EMBL" id="WMBA01000070">
    <property type="protein sequence ID" value="MTD58534.1"/>
    <property type="molecule type" value="Genomic_DNA"/>
</dbReference>
<gene>
    <name evidence="2" type="ORF">GKO32_31835</name>
</gene>
<evidence type="ECO:0000313" key="3">
    <source>
        <dbReference type="Proteomes" id="UP000440096"/>
    </source>
</evidence>
<dbReference type="Pfam" id="PF00135">
    <property type="entry name" value="COesterase"/>
    <property type="match status" value="1"/>
</dbReference>
<name>A0A6N7Z9X0_9PSEU</name>
<feature type="non-terminal residue" evidence="2">
    <location>
        <position position="1"/>
    </location>
</feature>
<evidence type="ECO:0000259" key="1">
    <source>
        <dbReference type="Pfam" id="PF00135"/>
    </source>
</evidence>
<reference evidence="2 3" key="1">
    <citation type="submission" date="2019-11" db="EMBL/GenBank/DDBJ databases">
        <title>Draft genome of Amycolatopsis RM579.</title>
        <authorList>
            <person name="Duangmal K."/>
            <person name="Mingma R."/>
        </authorList>
    </citation>
    <scope>NUCLEOTIDE SEQUENCE [LARGE SCALE GENOMIC DNA]</scope>
    <source>
        <strain evidence="2 3">RM579</strain>
    </source>
</reference>
<dbReference type="InterPro" id="IPR002018">
    <property type="entry name" value="CarbesteraseB"/>
</dbReference>
<dbReference type="Proteomes" id="UP000440096">
    <property type="component" value="Unassembled WGS sequence"/>
</dbReference>
<dbReference type="RefSeq" id="WP_154760615.1">
    <property type="nucleotide sequence ID" value="NZ_WMBA01000070.1"/>
</dbReference>
<sequence>PVPPGRYREQELPRPLGAFHGASLFSTFGGAIEPADWAWTPADVRFADTVRRAWAHFAEHGRPAAPDLPDWPEFDGSRAMVLRSDGSVVAEVPERPYLEFWDRFYGPTP</sequence>
<dbReference type="AlphaFoldDB" id="A0A6N7Z9X0"/>
<keyword evidence="3" id="KW-1185">Reference proteome</keyword>
<organism evidence="2 3">
    <name type="scientific">Amycolatopsis pithecellobii</name>
    <dbReference type="NCBI Taxonomy" id="664692"/>
    <lineage>
        <taxon>Bacteria</taxon>
        <taxon>Bacillati</taxon>
        <taxon>Actinomycetota</taxon>
        <taxon>Actinomycetes</taxon>
        <taxon>Pseudonocardiales</taxon>
        <taxon>Pseudonocardiaceae</taxon>
        <taxon>Amycolatopsis</taxon>
    </lineage>
</organism>
<dbReference type="SUPFAM" id="SSF53474">
    <property type="entry name" value="alpha/beta-Hydrolases"/>
    <property type="match status" value="1"/>
</dbReference>
<dbReference type="OrthoDB" id="9775851at2"/>
<dbReference type="InterPro" id="IPR029058">
    <property type="entry name" value="AB_hydrolase_fold"/>
</dbReference>